<feature type="domain" description="Reverse transcriptase Ty1/copia-type" evidence="1">
    <location>
        <begin position="11"/>
        <end position="119"/>
    </location>
</feature>
<dbReference type="SUPFAM" id="SSF56672">
    <property type="entry name" value="DNA/RNA polymerases"/>
    <property type="match status" value="1"/>
</dbReference>
<accession>A0AAW2MBF6</accession>
<comment type="caution">
    <text evidence="2">The sequence shown here is derived from an EMBL/GenBank/DDBJ whole genome shotgun (WGS) entry which is preliminary data.</text>
</comment>
<organism evidence="2">
    <name type="scientific">Sesamum calycinum</name>
    <dbReference type="NCBI Taxonomy" id="2727403"/>
    <lineage>
        <taxon>Eukaryota</taxon>
        <taxon>Viridiplantae</taxon>
        <taxon>Streptophyta</taxon>
        <taxon>Embryophyta</taxon>
        <taxon>Tracheophyta</taxon>
        <taxon>Spermatophyta</taxon>
        <taxon>Magnoliopsida</taxon>
        <taxon>eudicotyledons</taxon>
        <taxon>Gunneridae</taxon>
        <taxon>Pentapetalae</taxon>
        <taxon>asterids</taxon>
        <taxon>lamiids</taxon>
        <taxon>Lamiales</taxon>
        <taxon>Pedaliaceae</taxon>
        <taxon>Sesamum</taxon>
    </lineage>
</organism>
<protein>
    <submittedName>
        <fullName evidence="2">Retrovirus-related Pol polyprotein from transposon TNT 1-94</fullName>
    </submittedName>
</protein>
<evidence type="ECO:0000259" key="1">
    <source>
        <dbReference type="Pfam" id="PF07727"/>
    </source>
</evidence>
<reference evidence="2" key="2">
    <citation type="journal article" date="2024" name="Plant">
        <title>Genomic evolution and insights into agronomic trait innovations of Sesamum species.</title>
        <authorList>
            <person name="Miao H."/>
            <person name="Wang L."/>
            <person name="Qu L."/>
            <person name="Liu H."/>
            <person name="Sun Y."/>
            <person name="Le M."/>
            <person name="Wang Q."/>
            <person name="Wei S."/>
            <person name="Zheng Y."/>
            <person name="Lin W."/>
            <person name="Duan Y."/>
            <person name="Cao H."/>
            <person name="Xiong S."/>
            <person name="Wang X."/>
            <person name="Wei L."/>
            <person name="Li C."/>
            <person name="Ma Q."/>
            <person name="Ju M."/>
            <person name="Zhao R."/>
            <person name="Li G."/>
            <person name="Mu C."/>
            <person name="Tian Q."/>
            <person name="Mei H."/>
            <person name="Zhang T."/>
            <person name="Gao T."/>
            <person name="Zhang H."/>
        </authorList>
    </citation>
    <scope>NUCLEOTIDE SEQUENCE</scope>
    <source>
        <strain evidence="2">KEN8</strain>
    </source>
</reference>
<dbReference type="Pfam" id="PF07727">
    <property type="entry name" value="RVT_2"/>
    <property type="match status" value="1"/>
</dbReference>
<name>A0AAW2MBF6_9LAMI</name>
<dbReference type="InterPro" id="IPR013103">
    <property type="entry name" value="RVT_2"/>
</dbReference>
<dbReference type="InterPro" id="IPR043502">
    <property type="entry name" value="DNA/RNA_pol_sf"/>
</dbReference>
<evidence type="ECO:0000313" key="2">
    <source>
        <dbReference type="EMBL" id="KAL0327865.1"/>
    </source>
</evidence>
<dbReference type="EMBL" id="JACGWM010000014">
    <property type="protein sequence ID" value="KAL0327865.1"/>
    <property type="molecule type" value="Genomic_DNA"/>
</dbReference>
<gene>
    <name evidence="2" type="ORF">Scaly_2219100</name>
</gene>
<sequence>MMAEIGALEENNTWKLVPLPAGKRPIGCKWVFKMKLRADGTVERYKARLVAKVFNQVEAIDYVDNFSPVAKTVIVRLFLAFAAAQVWPLQQLDVNNAFLHGHLDEDLFMIPPEGFSVAPGLVCKPSLDEIQNLKSYLHKLFTIKDIGDARYFLALEIARSYSGIYVTSCEDSFNSSSFKS</sequence>
<dbReference type="AlphaFoldDB" id="A0AAW2MBF6"/>
<reference evidence="2" key="1">
    <citation type="submission" date="2020-06" db="EMBL/GenBank/DDBJ databases">
        <authorList>
            <person name="Li T."/>
            <person name="Hu X."/>
            <person name="Zhang T."/>
            <person name="Song X."/>
            <person name="Zhang H."/>
            <person name="Dai N."/>
            <person name="Sheng W."/>
            <person name="Hou X."/>
            <person name="Wei L."/>
        </authorList>
    </citation>
    <scope>NUCLEOTIDE SEQUENCE</scope>
    <source>
        <strain evidence="2">KEN8</strain>
        <tissue evidence="2">Leaf</tissue>
    </source>
</reference>
<proteinExistence type="predicted"/>